<name>A0A9X1WU15_9BACL</name>
<dbReference type="EMBL" id="JALIRP010000003">
    <property type="protein sequence ID" value="MCJ8011824.1"/>
    <property type="molecule type" value="Genomic_DNA"/>
</dbReference>
<proteinExistence type="predicted"/>
<dbReference type="RefSeq" id="WP_244723798.1">
    <property type="nucleotide sequence ID" value="NZ_JALIRP010000003.1"/>
</dbReference>
<keyword evidence="1" id="KW-0812">Transmembrane</keyword>
<keyword evidence="1" id="KW-1133">Transmembrane helix</keyword>
<organism evidence="2 3">
    <name type="scientific">Paenibacillus mangrovi</name>
    <dbReference type="NCBI Taxonomy" id="2931978"/>
    <lineage>
        <taxon>Bacteria</taxon>
        <taxon>Bacillati</taxon>
        <taxon>Bacillota</taxon>
        <taxon>Bacilli</taxon>
        <taxon>Bacillales</taxon>
        <taxon>Paenibacillaceae</taxon>
        <taxon>Paenibacillus</taxon>
    </lineage>
</organism>
<dbReference type="AlphaFoldDB" id="A0A9X1WU15"/>
<keyword evidence="1" id="KW-0472">Membrane</keyword>
<evidence type="ECO:0000313" key="2">
    <source>
        <dbReference type="EMBL" id="MCJ8011824.1"/>
    </source>
</evidence>
<gene>
    <name evidence="2" type="ORF">MUG84_08720</name>
</gene>
<accession>A0A9X1WU15</accession>
<feature type="transmembrane region" description="Helical" evidence="1">
    <location>
        <begin position="7"/>
        <end position="32"/>
    </location>
</feature>
<comment type="caution">
    <text evidence="2">The sequence shown here is derived from an EMBL/GenBank/DDBJ whole genome shotgun (WGS) entry which is preliminary data.</text>
</comment>
<reference evidence="2" key="1">
    <citation type="submission" date="2022-04" db="EMBL/GenBank/DDBJ databases">
        <title>Paenibacillus mangrovi sp. nov., a novel endophytic bacterium isolated from bark of Kandelia candel.</title>
        <authorList>
            <person name="Tuo L."/>
        </authorList>
    </citation>
    <scope>NUCLEOTIDE SEQUENCE</scope>
    <source>
        <strain evidence="2">KQZ6P-2</strain>
    </source>
</reference>
<sequence>MRGLAKSVLVAILVSVCIMMFTNLVFFFPWYMTLVVETFNLSQAAASDNYIKQSYYDDALDRMRNRPIYRDKAEDIRIAVTNESGYSAIGGDDEEAYAALTEWEKPYRQRGKSVTVTVSAVYPLKVTLWGKKYEQEIPASFSLTTIGLKHYKDLDFYFD</sequence>
<evidence type="ECO:0000313" key="3">
    <source>
        <dbReference type="Proteomes" id="UP001139347"/>
    </source>
</evidence>
<keyword evidence="3" id="KW-1185">Reference proteome</keyword>
<dbReference type="Proteomes" id="UP001139347">
    <property type="component" value="Unassembled WGS sequence"/>
</dbReference>
<evidence type="ECO:0000256" key="1">
    <source>
        <dbReference type="SAM" id="Phobius"/>
    </source>
</evidence>
<protein>
    <submittedName>
        <fullName evidence="2">Uncharacterized protein</fullName>
    </submittedName>
</protein>